<feature type="region of interest" description="Disordered" evidence="1">
    <location>
        <begin position="65"/>
        <end position="88"/>
    </location>
</feature>
<gene>
    <name evidence="2" type="ORF">SNAT2548_LOCUS23382</name>
</gene>
<reference evidence="2" key="1">
    <citation type="submission" date="2021-02" db="EMBL/GenBank/DDBJ databases">
        <authorList>
            <person name="Dougan E. K."/>
            <person name="Rhodes N."/>
            <person name="Thang M."/>
            <person name="Chan C."/>
        </authorList>
    </citation>
    <scope>NUCLEOTIDE SEQUENCE</scope>
</reference>
<accession>A0A812RBT1</accession>
<dbReference type="Proteomes" id="UP000604046">
    <property type="component" value="Unassembled WGS sequence"/>
</dbReference>
<sequence length="88" mass="9334">MPKTPPGVFQLWESNATLNRGSAQSAESAVLRVTAQQGELLELLAEDLAKRRRDALQLELALGLRSPETGQAPGVPAGQGYPGMRPAP</sequence>
<dbReference type="EMBL" id="CAJNDS010002321">
    <property type="protein sequence ID" value="CAE7430221.1"/>
    <property type="molecule type" value="Genomic_DNA"/>
</dbReference>
<keyword evidence="3" id="KW-1185">Reference proteome</keyword>
<evidence type="ECO:0000313" key="3">
    <source>
        <dbReference type="Proteomes" id="UP000604046"/>
    </source>
</evidence>
<comment type="caution">
    <text evidence="2">The sequence shown here is derived from an EMBL/GenBank/DDBJ whole genome shotgun (WGS) entry which is preliminary data.</text>
</comment>
<dbReference type="AlphaFoldDB" id="A0A812RBT1"/>
<proteinExistence type="predicted"/>
<evidence type="ECO:0000313" key="2">
    <source>
        <dbReference type="EMBL" id="CAE7430221.1"/>
    </source>
</evidence>
<protein>
    <submittedName>
        <fullName evidence="2">Uncharacterized protein</fullName>
    </submittedName>
</protein>
<organism evidence="2 3">
    <name type="scientific">Symbiodinium natans</name>
    <dbReference type="NCBI Taxonomy" id="878477"/>
    <lineage>
        <taxon>Eukaryota</taxon>
        <taxon>Sar</taxon>
        <taxon>Alveolata</taxon>
        <taxon>Dinophyceae</taxon>
        <taxon>Suessiales</taxon>
        <taxon>Symbiodiniaceae</taxon>
        <taxon>Symbiodinium</taxon>
    </lineage>
</organism>
<name>A0A812RBT1_9DINO</name>
<evidence type="ECO:0000256" key="1">
    <source>
        <dbReference type="SAM" id="MobiDB-lite"/>
    </source>
</evidence>